<proteinExistence type="predicted"/>
<reference evidence="3" key="1">
    <citation type="journal article" date="2011" name="Genetics">
        <title>Massive changes in genome architecture accompany the transition to self-fertility in the filamentous fungus Neurospora tetrasperma.</title>
        <authorList>
            <person name="Ellison C.E."/>
            <person name="Stajich J.E."/>
            <person name="Jacobson D.J."/>
            <person name="Natvig D.O."/>
            <person name="Lapidus A."/>
            <person name="Foster B."/>
            <person name="Aerts A."/>
            <person name="Riley R."/>
            <person name="Lindquist E.A."/>
            <person name="Grigoriev I.V."/>
            <person name="Taylor J.W."/>
        </authorList>
    </citation>
    <scope>NUCLEOTIDE SEQUENCE [LARGE SCALE GENOMIC DNA]</scope>
    <source>
        <strain evidence="3">FGSC 2508 / P0657</strain>
    </source>
</reference>
<gene>
    <name evidence="2" type="ORF">NEUTE1DRAFT_144860</name>
</gene>
<dbReference type="EMBL" id="GL891303">
    <property type="protein sequence ID" value="EGO58644.1"/>
    <property type="molecule type" value="Genomic_DNA"/>
</dbReference>
<dbReference type="Proteomes" id="UP000008065">
    <property type="component" value="Unassembled WGS sequence"/>
</dbReference>
<dbReference type="VEuPathDB" id="FungiDB:NEUTE1DRAFT_144860"/>
<evidence type="ECO:0000313" key="2">
    <source>
        <dbReference type="EMBL" id="EGO58644.1"/>
    </source>
</evidence>
<protein>
    <submittedName>
        <fullName evidence="2">Uncharacterized protein</fullName>
    </submittedName>
</protein>
<feature type="region of interest" description="Disordered" evidence="1">
    <location>
        <begin position="1"/>
        <end position="93"/>
    </location>
</feature>
<dbReference type="RefSeq" id="XP_009848985.1">
    <property type="nucleotide sequence ID" value="XM_009850683.1"/>
</dbReference>
<organism evidence="2 3">
    <name type="scientific">Neurospora tetrasperma (strain FGSC 2508 / ATCC MYA-4615 / P0657)</name>
    <dbReference type="NCBI Taxonomy" id="510951"/>
    <lineage>
        <taxon>Eukaryota</taxon>
        <taxon>Fungi</taxon>
        <taxon>Dikarya</taxon>
        <taxon>Ascomycota</taxon>
        <taxon>Pezizomycotina</taxon>
        <taxon>Sordariomycetes</taxon>
        <taxon>Sordariomycetidae</taxon>
        <taxon>Sordariales</taxon>
        <taxon>Sordariaceae</taxon>
        <taxon>Neurospora</taxon>
    </lineage>
</organism>
<feature type="compositionally biased region" description="Low complexity" evidence="1">
    <location>
        <begin position="11"/>
        <end position="35"/>
    </location>
</feature>
<sequence length="93" mass="10868">MRRRLPLGQRQNKQNKQNKQNPQNKQNKQNKQNPQIHQFIDPNFPDSSDQCKLSKRDVSHSVELPEPIRSLPTVTRMRARSHPQRPFNGGPHG</sequence>
<evidence type="ECO:0000313" key="3">
    <source>
        <dbReference type="Proteomes" id="UP000008065"/>
    </source>
</evidence>
<dbReference type="GeneID" id="20826509"/>
<dbReference type="HOGENOM" id="CLU_2400218_0_0_1"/>
<dbReference type="KEGG" id="nte:NEUTE1DRAFT144860"/>
<name>F8MGM2_NEUT8</name>
<accession>F8MGM2</accession>
<dbReference type="AlphaFoldDB" id="F8MGM2"/>
<evidence type="ECO:0000256" key="1">
    <source>
        <dbReference type="SAM" id="MobiDB-lite"/>
    </source>
</evidence>
<keyword evidence="3" id="KW-1185">Reference proteome</keyword>